<organism evidence="1 2">
    <name type="scientific">Flagellimonas hymeniacidonis</name>
    <dbReference type="NCBI Taxonomy" id="2603628"/>
    <lineage>
        <taxon>Bacteria</taxon>
        <taxon>Pseudomonadati</taxon>
        <taxon>Bacteroidota</taxon>
        <taxon>Flavobacteriia</taxon>
        <taxon>Flavobacteriales</taxon>
        <taxon>Flavobacteriaceae</taxon>
        <taxon>Flagellimonas</taxon>
    </lineage>
</organism>
<comment type="caution">
    <text evidence="1">The sequence shown here is derived from an EMBL/GenBank/DDBJ whole genome shotgun (WGS) entry which is preliminary data.</text>
</comment>
<dbReference type="Proteomes" id="UP000321456">
    <property type="component" value="Unassembled WGS sequence"/>
</dbReference>
<dbReference type="AlphaFoldDB" id="A0A5C8V9E5"/>
<reference evidence="1 2" key="1">
    <citation type="submission" date="2019-08" db="EMBL/GenBank/DDBJ databases">
        <title>Professor.</title>
        <authorList>
            <person name="Park J.S."/>
        </authorList>
    </citation>
    <scope>NUCLEOTIDE SEQUENCE [LARGE SCALE GENOMIC DNA]</scope>
    <source>
        <strain evidence="1 2">176CP5-101</strain>
    </source>
</reference>
<accession>A0A5C8V9E5</accession>
<name>A0A5C8V9E5_9FLAO</name>
<dbReference type="EMBL" id="VRUR01000001">
    <property type="protein sequence ID" value="TXN38321.1"/>
    <property type="molecule type" value="Genomic_DNA"/>
</dbReference>
<keyword evidence="2" id="KW-1185">Reference proteome</keyword>
<dbReference type="RefSeq" id="WP_147743225.1">
    <property type="nucleotide sequence ID" value="NZ_VRUR01000001.1"/>
</dbReference>
<proteinExistence type="predicted"/>
<sequence>MIETLEENLKSCSINPMDLKHLKIEVLNSKYTVVLTDLNGDGILKGYGDSIEEAINDLHQSLL</sequence>
<protein>
    <submittedName>
        <fullName evidence="1">Uncharacterized protein</fullName>
    </submittedName>
</protein>
<evidence type="ECO:0000313" key="1">
    <source>
        <dbReference type="EMBL" id="TXN38321.1"/>
    </source>
</evidence>
<gene>
    <name evidence="1" type="ORF">FVB32_08500</name>
</gene>
<evidence type="ECO:0000313" key="2">
    <source>
        <dbReference type="Proteomes" id="UP000321456"/>
    </source>
</evidence>